<keyword evidence="9" id="KW-1185">Reference proteome</keyword>
<dbReference type="HAMAP" id="MF_01468">
    <property type="entry name" value="RNase_Mini_III"/>
    <property type="match status" value="1"/>
</dbReference>
<reference evidence="8" key="2">
    <citation type="submission" date="2020-08" db="EMBL/GenBank/DDBJ databases">
        <authorList>
            <person name="Chen M."/>
            <person name="Teng W."/>
            <person name="Zhao L."/>
            <person name="Hu C."/>
            <person name="Zhou Y."/>
            <person name="Han B."/>
            <person name="Song L."/>
            <person name="Shu W."/>
        </authorList>
    </citation>
    <scope>NUCLEOTIDE SEQUENCE</scope>
    <source>
        <strain evidence="8">FACHB-1277</strain>
    </source>
</reference>
<dbReference type="GO" id="GO:0019843">
    <property type="term" value="F:rRNA binding"/>
    <property type="evidence" value="ECO:0007669"/>
    <property type="project" value="UniProtKB-UniRule"/>
</dbReference>
<name>A0A926US83_9CYAN</name>
<keyword evidence="6" id="KW-0694">RNA-binding</keyword>
<keyword evidence="5 6" id="KW-0378">Hydrolase</keyword>
<comment type="caution">
    <text evidence="8">The sequence shown here is derived from an EMBL/GenBank/DDBJ whole genome shotgun (WGS) entry which is preliminary data.</text>
</comment>
<keyword evidence="6" id="KW-0699">rRNA-binding</keyword>
<organism evidence="8 9">
    <name type="scientific">Pseudanabaena cinerea FACHB-1277</name>
    <dbReference type="NCBI Taxonomy" id="2949581"/>
    <lineage>
        <taxon>Bacteria</taxon>
        <taxon>Bacillati</taxon>
        <taxon>Cyanobacteriota</taxon>
        <taxon>Cyanophyceae</taxon>
        <taxon>Pseudanabaenales</taxon>
        <taxon>Pseudanabaenaceae</taxon>
        <taxon>Pseudanabaena</taxon>
        <taxon>Pseudanabaena cinerea</taxon>
    </lineage>
</organism>
<reference evidence="8" key="1">
    <citation type="journal article" date="2015" name="ISME J.">
        <title>Draft Genome Sequence of Streptomyces incarnatus NRRL8089, which Produces the Nucleoside Antibiotic Sinefungin.</title>
        <authorList>
            <person name="Oshima K."/>
            <person name="Hattori M."/>
            <person name="Shimizu H."/>
            <person name="Fukuda K."/>
            <person name="Nemoto M."/>
            <person name="Inagaki K."/>
            <person name="Tamura T."/>
        </authorList>
    </citation>
    <scope>NUCLEOTIDE SEQUENCE</scope>
    <source>
        <strain evidence="8">FACHB-1277</strain>
    </source>
</reference>
<gene>
    <name evidence="6" type="primary">mrnC</name>
    <name evidence="8" type="ORF">H6F44_09285</name>
</gene>
<dbReference type="PANTHER" id="PTHR34276">
    <property type="entry name" value="MINI-RIBONUCLEASE 3"/>
    <property type="match status" value="1"/>
</dbReference>
<dbReference type="SUPFAM" id="SSF69065">
    <property type="entry name" value="RNase III domain-like"/>
    <property type="match status" value="1"/>
</dbReference>
<dbReference type="Gene3D" id="1.10.1520.10">
    <property type="entry name" value="Ribonuclease III domain"/>
    <property type="match status" value="1"/>
</dbReference>
<keyword evidence="4 6" id="KW-0255">Endonuclease</keyword>
<comment type="subcellular location">
    <subcellularLocation>
        <location evidence="6">Cytoplasm</location>
    </subcellularLocation>
</comment>
<evidence type="ECO:0000256" key="5">
    <source>
        <dbReference type="ARBA" id="ARBA00022801"/>
    </source>
</evidence>
<dbReference type="AlphaFoldDB" id="A0A926US83"/>
<feature type="domain" description="RNase III" evidence="7">
    <location>
        <begin position="6"/>
        <end position="132"/>
    </location>
</feature>
<evidence type="ECO:0000313" key="8">
    <source>
        <dbReference type="EMBL" id="MBD2150309.1"/>
    </source>
</evidence>
<keyword evidence="6" id="KW-0460">Magnesium</keyword>
<keyword evidence="3 6" id="KW-0540">Nuclease</keyword>
<keyword evidence="1 6" id="KW-0690">Ribosome biogenesis</keyword>
<accession>A0A926US83</accession>
<dbReference type="EC" id="3.1.26.-" evidence="6"/>
<keyword evidence="6" id="KW-0963">Cytoplasm</keyword>
<comment type="cofactor">
    <cofactor evidence="6">
        <name>Mg(2+)</name>
        <dbReference type="ChEBI" id="CHEBI:18420"/>
    </cofactor>
</comment>
<dbReference type="InterPro" id="IPR036389">
    <property type="entry name" value="RNase_III_sf"/>
</dbReference>
<comment type="similarity">
    <text evidence="6">Belongs to the MrnC RNase family.</text>
</comment>
<comment type="function">
    <text evidence="6">Involved in correct processing of both the 5' and 3' ends of 23S rRNA precursor. Processes 30S rRNA precursor transcript even in absence of ribonuclease 3 (Rnc); Rnc processes 30S rRNA into smaller rRNA precursors.</text>
</comment>
<dbReference type="Proteomes" id="UP000631421">
    <property type="component" value="Unassembled WGS sequence"/>
</dbReference>
<protein>
    <recommendedName>
        <fullName evidence="6">Mini-ribonuclease 3</fullName>
        <shortName evidence="6">Mini-3</shortName>
        <shortName evidence="6">Mini-RNase 3</shortName>
        <ecNumber evidence="6">3.1.26.-</ecNumber>
    </recommendedName>
    <alternativeName>
        <fullName evidence="6">Mini-RNase III</fullName>
        <shortName evidence="6">Mini-III</shortName>
    </alternativeName>
</protein>
<evidence type="ECO:0000256" key="2">
    <source>
        <dbReference type="ARBA" id="ARBA00022552"/>
    </source>
</evidence>
<evidence type="ECO:0000256" key="6">
    <source>
        <dbReference type="HAMAP-Rule" id="MF_01468"/>
    </source>
</evidence>
<dbReference type="Pfam" id="PF00636">
    <property type="entry name" value="Ribonuclease_3"/>
    <property type="match status" value="1"/>
</dbReference>
<comment type="subunit">
    <text evidence="6">Homodimer.</text>
</comment>
<evidence type="ECO:0000259" key="7">
    <source>
        <dbReference type="SMART" id="SM00535"/>
    </source>
</evidence>
<proteinExistence type="inferred from homology"/>
<feature type="active site" evidence="6">
    <location>
        <position position="25"/>
    </location>
</feature>
<dbReference type="PANTHER" id="PTHR34276:SF1">
    <property type="entry name" value="MINI-RIBONUCLEASE 3"/>
    <property type="match status" value="1"/>
</dbReference>
<evidence type="ECO:0000256" key="4">
    <source>
        <dbReference type="ARBA" id="ARBA00022759"/>
    </source>
</evidence>
<dbReference type="SMART" id="SM00535">
    <property type="entry name" value="RIBOc"/>
    <property type="match status" value="1"/>
</dbReference>
<dbReference type="GO" id="GO:0005737">
    <property type="term" value="C:cytoplasm"/>
    <property type="evidence" value="ECO:0007669"/>
    <property type="project" value="UniProtKB-SubCell"/>
</dbReference>
<evidence type="ECO:0000256" key="1">
    <source>
        <dbReference type="ARBA" id="ARBA00022517"/>
    </source>
</evidence>
<dbReference type="CDD" id="cd00593">
    <property type="entry name" value="RIBOc"/>
    <property type="match status" value="1"/>
</dbReference>
<dbReference type="InterPro" id="IPR000999">
    <property type="entry name" value="RNase_III_dom"/>
</dbReference>
<dbReference type="InterPro" id="IPR008226">
    <property type="entry name" value="Mini3_fam"/>
</dbReference>
<keyword evidence="2 6" id="KW-0698">rRNA processing</keyword>
<dbReference type="PIRSF" id="PIRSF005520">
    <property type="entry name" value="UCP005520"/>
    <property type="match status" value="1"/>
</dbReference>
<evidence type="ECO:0000313" key="9">
    <source>
        <dbReference type="Proteomes" id="UP000631421"/>
    </source>
</evidence>
<dbReference type="EMBL" id="JACJPY010000023">
    <property type="protein sequence ID" value="MBD2150309.1"/>
    <property type="molecule type" value="Genomic_DNA"/>
</dbReference>
<evidence type="ECO:0000256" key="3">
    <source>
        <dbReference type="ARBA" id="ARBA00022722"/>
    </source>
</evidence>
<sequence length="134" mass="15188">MKPIFSLKFNNIADVPVSALAYLGDAVYEMQIRLHYLLPPRTAKQYHQLVVNQVRAEQQANLLEKLDLTESESDLVRRGRNAAGSTPRKVSPHIYQKATGLEALIGYLYLTNPDRLDQIFIQLISYIDANDNST</sequence>
<dbReference type="GO" id="GO:0004525">
    <property type="term" value="F:ribonuclease III activity"/>
    <property type="evidence" value="ECO:0007669"/>
    <property type="project" value="InterPro"/>
</dbReference>
<dbReference type="GO" id="GO:0006364">
    <property type="term" value="P:rRNA processing"/>
    <property type="evidence" value="ECO:0007669"/>
    <property type="project" value="UniProtKB-UniRule"/>
</dbReference>